<comment type="caution">
    <text evidence="1">The sequence shown here is derived from an EMBL/GenBank/DDBJ whole genome shotgun (WGS) entry which is preliminary data.</text>
</comment>
<keyword evidence="2" id="KW-1185">Reference proteome</keyword>
<evidence type="ECO:0000313" key="2">
    <source>
        <dbReference type="Proteomes" id="UP000822688"/>
    </source>
</evidence>
<gene>
    <name evidence="1" type="ORF">KC19_9G123000</name>
</gene>
<dbReference type="EMBL" id="CM026430">
    <property type="protein sequence ID" value="KAG0562165.1"/>
    <property type="molecule type" value="Genomic_DNA"/>
</dbReference>
<organism evidence="1 2">
    <name type="scientific">Ceratodon purpureus</name>
    <name type="common">Fire moss</name>
    <name type="synonym">Dicranum purpureum</name>
    <dbReference type="NCBI Taxonomy" id="3225"/>
    <lineage>
        <taxon>Eukaryota</taxon>
        <taxon>Viridiplantae</taxon>
        <taxon>Streptophyta</taxon>
        <taxon>Embryophyta</taxon>
        <taxon>Bryophyta</taxon>
        <taxon>Bryophytina</taxon>
        <taxon>Bryopsida</taxon>
        <taxon>Dicranidae</taxon>
        <taxon>Pseudoditrichales</taxon>
        <taxon>Ditrichaceae</taxon>
        <taxon>Ceratodon</taxon>
    </lineage>
</organism>
<dbReference type="AlphaFoldDB" id="A0A8T0GUT2"/>
<evidence type="ECO:0000313" key="1">
    <source>
        <dbReference type="EMBL" id="KAG0562165.1"/>
    </source>
</evidence>
<reference evidence="1" key="1">
    <citation type="submission" date="2020-06" db="EMBL/GenBank/DDBJ databases">
        <title>WGS assembly of Ceratodon purpureus strain R40.</title>
        <authorList>
            <person name="Carey S.B."/>
            <person name="Jenkins J."/>
            <person name="Shu S."/>
            <person name="Lovell J.T."/>
            <person name="Sreedasyam A."/>
            <person name="Maumus F."/>
            <person name="Tiley G.P."/>
            <person name="Fernandez-Pozo N."/>
            <person name="Barry K."/>
            <person name="Chen C."/>
            <person name="Wang M."/>
            <person name="Lipzen A."/>
            <person name="Daum C."/>
            <person name="Saski C.A."/>
            <person name="Payton A.C."/>
            <person name="Mcbreen J.C."/>
            <person name="Conrad R.E."/>
            <person name="Kollar L.M."/>
            <person name="Olsson S."/>
            <person name="Huttunen S."/>
            <person name="Landis J.B."/>
            <person name="Wickett N.J."/>
            <person name="Johnson M.G."/>
            <person name="Rensing S.A."/>
            <person name="Grimwood J."/>
            <person name="Schmutz J."/>
            <person name="Mcdaniel S.F."/>
        </authorList>
    </citation>
    <scope>NUCLEOTIDE SEQUENCE</scope>
    <source>
        <strain evidence="1">R40</strain>
    </source>
</reference>
<proteinExistence type="predicted"/>
<protein>
    <submittedName>
        <fullName evidence="1">Uncharacterized protein</fullName>
    </submittedName>
</protein>
<dbReference type="Proteomes" id="UP000822688">
    <property type="component" value="Chromosome 9"/>
</dbReference>
<name>A0A8T0GUT2_CERPU</name>
<sequence length="65" mass="7170">MLELPLPQPAYAHTTAQVHLCICASVLLCLGLSSHMLARCGCSIDTDGYCNRYGFRVRVRSMTKP</sequence>
<accession>A0A8T0GUT2</accession>